<dbReference type="EMBL" id="CP013118">
    <property type="protein sequence ID" value="ALO16301.1"/>
    <property type="molecule type" value="Genomic_DNA"/>
</dbReference>
<dbReference type="Pfam" id="PF00999">
    <property type="entry name" value="Na_H_Exchanger"/>
    <property type="match status" value="1"/>
</dbReference>
<comment type="subcellular location">
    <subcellularLocation>
        <location evidence="1">Membrane</location>
        <topology evidence="1">Multi-pass membrane protein</topology>
    </subcellularLocation>
</comment>
<keyword evidence="7 8" id="KW-0472">Membrane</keyword>
<dbReference type="PATRIC" id="fig|1307839.3.peg.2813"/>
<accession>A0A0S2I1Y6</accession>
<feature type="transmembrane region" description="Helical" evidence="8">
    <location>
        <begin position="295"/>
        <end position="316"/>
    </location>
</feature>
<evidence type="ECO:0000256" key="1">
    <source>
        <dbReference type="ARBA" id="ARBA00004141"/>
    </source>
</evidence>
<name>A0A0S2I1Y6_9BACT</name>
<dbReference type="InterPro" id="IPR006153">
    <property type="entry name" value="Cation/H_exchanger_TM"/>
</dbReference>
<keyword evidence="4" id="KW-0406">Ion transport</keyword>
<evidence type="ECO:0000313" key="12">
    <source>
        <dbReference type="Proteomes" id="UP000064893"/>
    </source>
</evidence>
<dbReference type="InterPro" id="IPR038770">
    <property type="entry name" value="Na+/solute_symporter_sf"/>
</dbReference>
<feature type="transmembrane region" description="Helical" evidence="8">
    <location>
        <begin position="116"/>
        <end position="135"/>
    </location>
</feature>
<dbReference type="Gene3D" id="1.20.1530.20">
    <property type="match status" value="1"/>
</dbReference>
<keyword evidence="4" id="KW-0633">Potassium transport</keyword>
<feature type="transmembrane region" description="Helical" evidence="8">
    <location>
        <begin position="30"/>
        <end position="46"/>
    </location>
</feature>
<evidence type="ECO:0000256" key="7">
    <source>
        <dbReference type="ARBA" id="ARBA00023136"/>
    </source>
</evidence>
<evidence type="ECO:0000256" key="6">
    <source>
        <dbReference type="ARBA" id="ARBA00022989"/>
    </source>
</evidence>
<evidence type="ECO:0000256" key="4">
    <source>
        <dbReference type="ARBA" id="ARBA00022538"/>
    </source>
</evidence>
<feature type="transmembrane region" description="Helical" evidence="8">
    <location>
        <begin position="6"/>
        <end position="23"/>
    </location>
</feature>
<feature type="transmembrane region" description="Helical" evidence="8">
    <location>
        <begin position="88"/>
        <end position="110"/>
    </location>
</feature>
<evidence type="ECO:0000256" key="5">
    <source>
        <dbReference type="ARBA" id="ARBA00022692"/>
    </source>
</evidence>
<feature type="transmembrane region" description="Helical" evidence="8">
    <location>
        <begin position="217"/>
        <end position="250"/>
    </location>
</feature>
<dbReference type="SUPFAM" id="SSF116726">
    <property type="entry name" value="TrkA C-terminal domain-like"/>
    <property type="match status" value="1"/>
</dbReference>
<dbReference type="Gene3D" id="3.40.50.720">
    <property type="entry name" value="NAD(P)-binding Rossmann-like Domain"/>
    <property type="match status" value="1"/>
</dbReference>
<dbReference type="GO" id="GO:0006813">
    <property type="term" value="P:potassium ion transport"/>
    <property type="evidence" value="ECO:0007669"/>
    <property type="project" value="UniProtKB-KW"/>
</dbReference>
<dbReference type="PANTHER" id="PTHR42751:SF3">
    <property type="entry name" value="SODIUM_GLUTAMATE SYMPORTER"/>
    <property type="match status" value="1"/>
</dbReference>
<proteinExistence type="inferred from homology"/>
<feature type="transmembrane region" description="Helical" evidence="8">
    <location>
        <begin position="58"/>
        <end position="76"/>
    </location>
</feature>
<dbReference type="InterPro" id="IPR006037">
    <property type="entry name" value="RCK_C"/>
</dbReference>
<protein>
    <submittedName>
        <fullName evidence="11">NEM-activable K(+)/H(+) antiporter</fullName>
    </submittedName>
</protein>
<dbReference type="PROSITE" id="PS51202">
    <property type="entry name" value="RCK_C"/>
    <property type="match status" value="1"/>
</dbReference>
<keyword evidence="5 8" id="KW-0812">Transmembrane</keyword>
<dbReference type="Gene3D" id="3.30.70.1450">
    <property type="entry name" value="Regulator of K+ conductance, C-terminal domain"/>
    <property type="match status" value="1"/>
</dbReference>
<feature type="transmembrane region" description="Helical" evidence="8">
    <location>
        <begin position="322"/>
        <end position="342"/>
    </location>
</feature>
<keyword evidence="3" id="KW-0813">Transport</keyword>
<dbReference type="GO" id="GO:0015297">
    <property type="term" value="F:antiporter activity"/>
    <property type="evidence" value="ECO:0007669"/>
    <property type="project" value="InterPro"/>
</dbReference>
<dbReference type="RefSeq" id="WP_057953687.1">
    <property type="nucleotide sequence ID" value="NZ_CP013118.1"/>
</dbReference>
<dbReference type="PANTHER" id="PTHR42751">
    <property type="entry name" value="SODIUM/HYDROGEN EXCHANGER FAMILY/TRKA DOMAIN PROTEIN"/>
    <property type="match status" value="1"/>
</dbReference>
<dbReference type="KEGG" id="blq:L21SP5_02678"/>
<feature type="transmembrane region" description="Helical" evidence="8">
    <location>
        <begin position="147"/>
        <end position="168"/>
    </location>
</feature>
<sequence length="669" mass="74338">MHFPVLIDLLIIFSLALLVNIIFQRFNVPSILGFIVAGILAGPHVFGLETNPDDLELLSEIGIMLLLFTIGIEFSLKDLMQIRKTVFLGGGLQVLITVAITFILTFWAGYAWQLSVFFGFLVALSSTAIVLKVLQEQSLMAQPYGRGSLGVLIFQDLIVVPMIMLVPFLTGGMEHPGNELLWMLLKVAGLILFTILGSRYIVPPILHVVARTQKQDFFILTILIIGFGVAILTAILGLSLALGAFLAGLIISETDYNHEAFGNIVPFRDIFTSFFFVLIGMFLNLDFIATNVWTILLLTGIVLILKTAIVTFSAYFSGYRAGVALTMGIALSQVGEFSILLAQTGRQYDLLPIYYHQMFLSVALMTMVVAPFLIKSGPGWLLNILPSRLYHKRLKAHSDERSVENYSKLENHLVIIGMGQNGHNISHAAEYAKIDHVIIDNDADLVQKEKQNGEPIIFGNAENIAVLKEAGVERAGTVVITIHSASSTYTALRNVRRLSENAYIIVRTRHVEELEHLYKAGANDVIPGEFETAVEIFTQVLKHNLVPEEEVRQMAAHMRENGYGIFRHREYETTEPFLPQFSISAVRVAHDSEVINKSIGELRQNDVFAEPVLAIQRGEDVVTNPSDNIQLLENDILVVMAKPEQLACKTCVFEPEDTTVITPGRQNDF</sequence>
<dbReference type="GO" id="GO:1902600">
    <property type="term" value="P:proton transmembrane transport"/>
    <property type="evidence" value="ECO:0007669"/>
    <property type="project" value="InterPro"/>
</dbReference>
<dbReference type="Pfam" id="PF02080">
    <property type="entry name" value="TrkA_C"/>
    <property type="match status" value="1"/>
</dbReference>
<dbReference type="SUPFAM" id="SSF51735">
    <property type="entry name" value="NAD(P)-binding Rossmann-fold domains"/>
    <property type="match status" value="1"/>
</dbReference>
<feature type="domain" description="RCK N-terminal" evidence="9">
    <location>
        <begin position="410"/>
        <end position="527"/>
    </location>
</feature>
<reference evidence="11 12" key="1">
    <citation type="submission" date="2015-11" db="EMBL/GenBank/DDBJ databases">
        <title>Description and complete genome sequence of a novel strain predominating in hypersaline microbial mats and representing a new family of the Bacteriodetes phylum.</title>
        <authorList>
            <person name="Spring S."/>
            <person name="Bunk B."/>
            <person name="Sproer C."/>
            <person name="Klenk H.-P."/>
        </authorList>
    </citation>
    <scope>NUCLEOTIDE SEQUENCE [LARGE SCALE GENOMIC DNA]</scope>
    <source>
        <strain evidence="11 12">L21-Spi-D4</strain>
    </source>
</reference>
<comment type="similarity">
    <text evidence="2">Belongs to the monovalent cation:proton antiporter 2 (CPA2) transporter (TC 2.A.37) family.</text>
</comment>
<evidence type="ECO:0000313" key="11">
    <source>
        <dbReference type="EMBL" id="ALO16301.1"/>
    </source>
</evidence>
<dbReference type="InterPro" id="IPR003148">
    <property type="entry name" value="RCK_N"/>
</dbReference>
<dbReference type="Pfam" id="PF02254">
    <property type="entry name" value="TrkA_N"/>
    <property type="match status" value="1"/>
</dbReference>
<evidence type="ECO:0000256" key="3">
    <source>
        <dbReference type="ARBA" id="ARBA00022448"/>
    </source>
</evidence>
<dbReference type="PROSITE" id="PS51201">
    <property type="entry name" value="RCK_N"/>
    <property type="match status" value="1"/>
</dbReference>
<keyword evidence="4" id="KW-0630">Potassium</keyword>
<keyword evidence="12" id="KW-1185">Reference proteome</keyword>
<dbReference type="InterPro" id="IPR036721">
    <property type="entry name" value="RCK_C_sf"/>
</dbReference>
<organism evidence="11 12">
    <name type="scientific">Salinivirga cyanobacteriivorans</name>
    <dbReference type="NCBI Taxonomy" id="1307839"/>
    <lineage>
        <taxon>Bacteria</taxon>
        <taxon>Pseudomonadati</taxon>
        <taxon>Bacteroidota</taxon>
        <taxon>Bacteroidia</taxon>
        <taxon>Bacteroidales</taxon>
        <taxon>Salinivirgaceae</taxon>
        <taxon>Salinivirga</taxon>
    </lineage>
</organism>
<keyword evidence="6 8" id="KW-1133">Transmembrane helix</keyword>
<feature type="transmembrane region" description="Helical" evidence="8">
    <location>
        <begin position="270"/>
        <end position="288"/>
    </location>
</feature>
<dbReference type="STRING" id="1307839.L21SP5_02678"/>
<feature type="transmembrane region" description="Helical" evidence="8">
    <location>
        <begin position="354"/>
        <end position="374"/>
    </location>
</feature>
<dbReference type="InterPro" id="IPR036291">
    <property type="entry name" value="NAD(P)-bd_dom_sf"/>
</dbReference>
<evidence type="ECO:0000259" key="10">
    <source>
        <dbReference type="PROSITE" id="PS51202"/>
    </source>
</evidence>
<evidence type="ECO:0000256" key="8">
    <source>
        <dbReference type="SAM" id="Phobius"/>
    </source>
</evidence>
<dbReference type="AlphaFoldDB" id="A0A0S2I1Y6"/>
<gene>
    <name evidence="11" type="primary">kefB</name>
    <name evidence="11" type="ORF">L21SP5_02678</name>
</gene>
<evidence type="ECO:0000259" key="9">
    <source>
        <dbReference type="PROSITE" id="PS51201"/>
    </source>
</evidence>
<feature type="domain" description="RCK C-terminal" evidence="10">
    <location>
        <begin position="569"/>
        <end position="656"/>
    </location>
</feature>
<dbReference type="GO" id="GO:0008324">
    <property type="term" value="F:monoatomic cation transmembrane transporter activity"/>
    <property type="evidence" value="ECO:0007669"/>
    <property type="project" value="InterPro"/>
</dbReference>
<dbReference type="GO" id="GO:0016020">
    <property type="term" value="C:membrane"/>
    <property type="evidence" value="ECO:0007669"/>
    <property type="project" value="UniProtKB-SubCell"/>
</dbReference>
<dbReference type="OrthoDB" id="9781411at2"/>
<evidence type="ECO:0000256" key="2">
    <source>
        <dbReference type="ARBA" id="ARBA00005551"/>
    </source>
</evidence>
<dbReference type="Proteomes" id="UP000064893">
    <property type="component" value="Chromosome"/>
</dbReference>